<keyword evidence="10 11" id="KW-0472">Membrane</keyword>
<dbReference type="GO" id="GO:0004222">
    <property type="term" value="F:metalloendopeptidase activity"/>
    <property type="evidence" value="ECO:0007669"/>
    <property type="project" value="InterPro"/>
</dbReference>
<dbReference type="SUPFAM" id="SSF48452">
    <property type="entry name" value="TPR-like"/>
    <property type="match status" value="1"/>
</dbReference>
<evidence type="ECO:0000313" key="14">
    <source>
        <dbReference type="Proteomes" id="UP000037267"/>
    </source>
</evidence>
<dbReference type="Pfam" id="PF01435">
    <property type="entry name" value="Peptidase_M48"/>
    <property type="match status" value="1"/>
</dbReference>
<evidence type="ECO:0000256" key="4">
    <source>
        <dbReference type="ARBA" id="ARBA00022692"/>
    </source>
</evidence>
<dbReference type="InterPro" id="IPR001915">
    <property type="entry name" value="Peptidase_M48"/>
</dbReference>
<dbReference type="Proteomes" id="UP000037267">
    <property type="component" value="Unassembled WGS sequence"/>
</dbReference>
<evidence type="ECO:0000256" key="7">
    <source>
        <dbReference type="ARBA" id="ARBA00022833"/>
    </source>
</evidence>
<evidence type="ECO:0000256" key="2">
    <source>
        <dbReference type="ARBA" id="ARBA00022475"/>
    </source>
</evidence>
<feature type="domain" description="Peptidase M48" evidence="12">
    <location>
        <begin position="159"/>
        <end position="344"/>
    </location>
</feature>
<reference evidence="14" key="1">
    <citation type="submission" date="2015-07" db="EMBL/GenBank/DDBJ databases">
        <title>Draft genome sequence of the purine-degrading Gottschalkia purinilyticum DSM 1384 (formerly Clostridium purinilyticum).</title>
        <authorList>
            <person name="Poehlein A."/>
            <person name="Schiel-Bengelsdorf B."/>
            <person name="Bengelsdorf F.R."/>
            <person name="Daniel R."/>
            <person name="Duerre P."/>
        </authorList>
    </citation>
    <scope>NUCLEOTIDE SEQUENCE [LARGE SCALE GENOMIC DNA]</scope>
    <source>
        <strain evidence="14">DSM 1384</strain>
    </source>
</reference>
<proteinExistence type="predicted"/>
<evidence type="ECO:0000313" key="13">
    <source>
        <dbReference type="EMBL" id="KNF07685.1"/>
    </source>
</evidence>
<dbReference type="GO" id="GO:0046872">
    <property type="term" value="F:metal ion binding"/>
    <property type="evidence" value="ECO:0007669"/>
    <property type="project" value="UniProtKB-KW"/>
</dbReference>
<keyword evidence="4 11" id="KW-0812">Transmembrane</keyword>
<sequence>MEYDRFESIIKELEDYSQKHPKLYKFKVFLLGTLGYVYAFGILLLVLAVVVGIYAGTVSLSLSLSDNVGYLVGHAITQWLAVPLFGVIWIILKGFWIRIYPPEGIEITKKEFKELFDTIEKIRKQLKAKKIHKVLLNEEFNASVYRHPKFGIFGNCKNYLIIGVPLIMHLSKDELDAVIAHEIAHISKEHSKITRWIIMVKDTWENISSNIEEKKRRTRFLYKRFLDIYEPYLDAYTFVLQRGQEYEADNLAGIVVGTETIKNSILSLEIGEQTLDLEFWPKINRQIRKFTQPPNNVYDEMKKYLYKTIPEDKMIKYINKGLKRNTDLTDTHPSPKNRILNLNESSNYNKDCSLRASEEYLGKSLDNIIDILNKQWKDNISDWWVEEHRETSEGIEQLEKLKKDVNNLSIDEKLFMGVLEENYGDIDEAINIYKDIIEIDNEYAEALYRLGVIQIQDDNKEGIEFIEKAMKIDIRYTIDGCYEIYKYLINNGKSEQAKRYYKKAEKYEKLVEMATEERSNITYYDKFLEHKITDDNLNKLEEFLKKYEEINKVYLVRKELKYLTQYPLYVIFLELKSNVKNIDYDEFFGKLNEEIDFLKDNAAMSIESDDKEIQGILSQINGCKVYDVNKIDNTCN</sequence>
<dbReference type="RefSeq" id="WP_050355984.1">
    <property type="nucleotide sequence ID" value="NZ_LGSS01000013.1"/>
</dbReference>
<dbReference type="CDD" id="cd07328">
    <property type="entry name" value="M48_Ste24p_like"/>
    <property type="match status" value="1"/>
</dbReference>
<keyword evidence="5" id="KW-0479">Metal-binding</keyword>
<keyword evidence="2" id="KW-1003">Cell membrane</keyword>
<protein>
    <recommendedName>
        <fullName evidence="12">Peptidase M48 domain-containing protein</fullName>
    </recommendedName>
</protein>
<dbReference type="GO" id="GO:0006508">
    <property type="term" value="P:proteolysis"/>
    <property type="evidence" value="ECO:0007669"/>
    <property type="project" value="UniProtKB-KW"/>
</dbReference>
<evidence type="ECO:0000256" key="8">
    <source>
        <dbReference type="ARBA" id="ARBA00022989"/>
    </source>
</evidence>
<feature type="transmembrane region" description="Helical" evidence="11">
    <location>
        <begin position="28"/>
        <end position="56"/>
    </location>
</feature>
<keyword evidence="14" id="KW-1185">Reference proteome</keyword>
<evidence type="ECO:0000256" key="10">
    <source>
        <dbReference type="ARBA" id="ARBA00023136"/>
    </source>
</evidence>
<gene>
    <name evidence="13" type="ORF">CLPU_13c00270</name>
</gene>
<name>A0A0L0W8R8_GOTPU</name>
<dbReference type="OrthoDB" id="9789270at2"/>
<keyword evidence="8 11" id="KW-1133">Transmembrane helix</keyword>
<dbReference type="STRING" id="1503.CLPU_13c00270"/>
<accession>A0A0L0W8R8</accession>
<dbReference type="EMBL" id="LGSS01000013">
    <property type="protein sequence ID" value="KNF07685.1"/>
    <property type="molecule type" value="Genomic_DNA"/>
</dbReference>
<keyword evidence="3" id="KW-0645">Protease</keyword>
<dbReference type="PANTHER" id="PTHR43221:SF2">
    <property type="entry name" value="PROTEASE HTPX HOMOLOG"/>
    <property type="match status" value="1"/>
</dbReference>
<keyword evidence="7" id="KW-0862">Zinc</keyword>
<evidence type="ECO:0000256" key="11">
    <source>
        <dbReference type="SAM" id="Phobius"/>
    </source>
</evidence>
<keyword evidence="9" id="KW-0482">Metalloprotease</keyword>
<evidence type="ECO:0000256" key="3">
    <source>
        <dbReference type="ARBA" id="ARBA00022670"/>
    </source>
</evidence>
<comment type="cofactor">
    <cofactor evidence="1">
        <name>Zn(2+)</name>
        <dbReference type="ChEBI" id="CHEBI:29105"/>
    </cofactor>
</comment>
<evidence type="ECO:0000256" key="5">
    <source>
        <dbReference type="ARBA" id="ARBA00022723"/>
    </source>
</evidence>
<evidence type="ECO:0000259" key="12">
    <source>
        <dbReference type="Pfam" id="PF01435"/>
    </source>
</evidence>
<keyword evidence="6" id="KW-0378">Hydrolase</keyword>
<evidence type="ECO:0000256" key="6">
    <source>
        <dbReference type="ARBA" id="ARBA00022801"/>
    </source>
</evidence>
<dbReference type="AlphaFoldDB" id="A0A0L0W8R8"/>
<dbReference type="InterPro" id="IPR050083">
    <property type="entry name" value="HtpX_protease"/>
</dbReference>
<dbReference type="Gene3D" id="3.30.2010.10">
    <property type="entry name" value="Metalloproteases ('zincins'), catalytic domain"/>
    <property type="match status" value="1"/>
</dbReference>
<evidence type="ECO:0000256" key="1">
    <source>
        <dbReference type="ARBA" id="ARBA00001947"/>
    </source>
</evidence>
<dbReference type="PANTHER" id="PTHR43221">
    <property type="entry name" value="PROTEASE HTPX"/>
    <property type="match status" value="1"/>
</dbReference>
<comment type="caution">
    <text evidence="13">The sequence shown here is derived from an EMBL/GenBank/DDBJ whole genome shotgun (WGS) entry which is preliminary data.</text>
</comment>
<evidence type="ECO:0000256" key="9">
    <source>
        <dbReference type="ARBA" id="ARBA00023049"/>
    </source>
</evidence>
<organism evidence="13 14">
    <name type="scientific">Gottschalkia purinilytica</name>
    <name type="common">Clostridium purinilyticum</name>
    <dbReference type="NCBI Taxonomy" id="1503"/>
    <lineage>
        <taxon>Bacteria</taxon>
        <taxon>Bacillati</taxon>
        <taxon>Bacillota</taxon>
        <taxon>Tissierellia</taxon>
        <taxon>Tissierellales</taxon>
        <taxon>Gottschalkiaceae</taxon>
        <taxon>Gottschalkia</taxon>
    </lineage>
</organism>
<dbReference type="InterPro" id="IPR011990">
    <property type="entry name" value="TPR-like_helical_dom_sf"/>
</dbReference>
<dbReference type="Gene3D" id="1.25.40.10">
    <property type="entry name" value="Tetratricopeptide repeat domain"/>
    <property type="match status" value="1"/>
</dbReference>
<feature type="transmembrane region" description="Helical" evidence="11">
    <location>
        <begin position="68"/>
        <end position="92"/>
    </location>
</feature>